<comment type="caution">
    <text evidence="1">The sequence shown here is derived from an EMBL/GenBank/DDBJ whole genome shotgun (WGS) entry which is preliminary data.</text>
</comment>
<reference evidence="1" key="1">
    <citation type="submission" date="2020-08" db="EMBL/GenBank/DDBJ databases">
        <title>Ramlibacter sp. GTP1 16S ribosomal RNA gene genome sequencing and assembly.</title>
        <authorList>
            <person name="Kang M."/>
        </authorList>
    </citation>
    <scope>NUCLEOTIDE SEQUENCE</scope>
    <source>
        <strain evidence="1">GTP1</strain>
    </source>
</reference>
<sequence length="181" mass="19964">MAQSGLMNQSGLVVVIPEADARFGELRRKFDPQARLGVPAHVTILFPFMPPELVDSDVQRRLKLLFRRFSPFRCVLAEVQRFAETAYLAPVLAAPFVELTKAVAHAFPDYPPYGGAHPSIVPHLTIAQGDVRAADDAELELRADLERHGPVSAHCGTVTLLENSSGRWRAMHEFAFVGHQG</sequence>
<dbReference type="AlphaFoldDB" id="A0A923S8C4"/>
<gene>
    <name evidence="1" type="ORF">H8R02_26095</name>
</gene>
<dbReference type="RefSeq" id="WP_187084454.1">
    <property type="nucleotide sequence ID" value="NZ_JACORU010000014.1"/>
</dbReference>
<proteinExistence type="predicted"/>
<keyword evidence="1" id="KW-0436">Ligase</keyword>
<name>A0A923S8C4_9BURK</name>
<dbReference type="Gene3D" id="3.90.1140.10">
    <property type="entry name" value="Cyclic phosphodiesterase"/>
    <property type="match status" value="1"/>
</dbReference>
<evidence type="ECO:0000313" key="2">
    <source>
        <dbReference type="Proteomes" id="UP000596827"/>
    </source>
</evidence>
<protein>
    <submittedName>
        <fullName evidence="1">2'-5' RNA ligase family protein</fullName>
    </submittedName>
</protein>
<dbReference type="EMBL" id="JACORU010000014">
    <property type="protein sequence ID" value="MBC5767962.1"/>
    <property type="molecule type" value="Genomic_DNA"/>
</dbReference>
<dbReference type="GO" id="GO:0016874">
    <property type="term" value="F:ligase activity"/>
    <property type="evidence" value="ECO:0007669"/>
    <property type="project" value="UniProtKB-KW"/>
</dbReference>
<organism evidence="1 2">
    <name type="scientific">Ramlibacter albus</name>
    <dbReference type="NCBI Taxonomy" id="2079448"/>
    <lineage>
        <taxon>Bacteria</taxon>
        <taxon>Pseudomonadati</taxon>
        <taxon>Pseudomonadota</taxon>
        <taxon>Betaproteobacteria</taxon>
        <taxon>Burkholderiales</taxon>
        <taxon>Comamonadaceae</taxon>
        <taxon>Ramlibacter</taxon>
    </lineage>
</organism>
<dbReference type="SUPFAM" id="SSF55144">
    <property type="entry name" value="LigT-like"/>
    <property type="match status" value="1"/>
</dbReference>
<dbReference type="InterPro" id="IPR050580">
    <property type="entry name" value="2H_phosphoesterase_YjcG-like"/>
</dbReference>
<evidence type="ECO:0000313" key="1">
    <source>
        <dbReference type="EMBL" id="MBC5767962.1"/>
    </source>
</evidence>
<dbReference type="Pfam" id="PF13563">
    <property type="entry name" value="2_5_RNA_ligase2"/>
    <property type="match status" value="1"/>
</dbReference>
<keyword evidence="2" id="KW-1185">Reference proteome</keyword>
<accession>A0A923S8C4</accession>
<dbReference type="PANTHER" id="PTHR40037">
    <property type="entry name" value="PHOSPHOESTERASE YJCG-RELATED"/>
    <property type="match status" value="1"/>
</dbReference>
<dbReference type="PANTHER" id="PTHR40037:SF1">
    <property type="entry name" value="PHOSPHOESTERASE SAOUHSC_00951-RELATED"/>
    <property type="match status" value="1"/>
</dbReference>
<dbReference type="InterPro" id="IPR009097">
    <property type="entry name" value="Cyclic_Pdiesterase"/>
</dbReference>
<dbReference type="Proteomes" id="UP000596827">
    <property type="component" value="Unassembled WGS sequence"/>
</dbReference>